<dbReference type="RefSeq" id="WP_076117862.1">
    <property type="nucleotide sequence ID" value="NZ_MPTC01000004.1"/>
</dbReference>
<feature type="compositionally biased region" description="Low complexity" evidence="1">
    <location>
        <begin position="1893"/>
        <end position="1902"/>
    </location>
</feature>
<dbReference type="InterPro" id="IPR006626">
    <property type="entry name" value="PbH1"/>
</dbReference>
<evidence type="ECO:0000256" key="1">
    <source>
        <dbReference type="SAM" id="MobiDB-lite"/>
    </source>
</evidence>
<dbReference type="EMBL" id="MPTC01000004">
    <property type="protein sequence ID" value="OMD42443.1"/>
    <property type="molecule type" value="Genomic_DNA"/>
</dbReference>
<dbReference type="Pfam" id="PF22816">
    <property type="entry name" value="CatAgl_D2"/>
    <property type="match status" value="1"/>
</dbReference>
<dbReference type="InterPro" id="IPR011050">
    <property type="entry name" value="Pectin_lyase_fold/virulence"/>
</dbReference>
<gene>
    <name evidence="4" type="ORF">BSK52_06410</name>
</gene>
<dbReference type="SUPFAM" id="SSF51126">
    <property type="entry name" value="Pectin lyase-like"/>
    <property type="match status" value="1"/>
</dbReference>
<dbReference type="PROSITE" id="PS51272">
    <property type="entry name" value="SLH"/>
    <property type="match status" value="3"/>
</dbReference>
<dbReference type="PANTHER" id="PTHR43308">
    <property type="entry name" value="OUTER MEMBRANE PROTEIN ALPHA-RELATED"/>
    <property type="match status" value="1"/>
</dbReference>
<dbReference type="Pfam" id="PF22815">
    <property type="entry name" value="CatAgl_D1"/>
    <property type="match status" value="1"/>
</dbReference>
<organism evidence="4 5">
    <name type="scientific">Paenibacillus odorifer</name>
    <dbReference type="NCBI Taxonomy" id="189426"/>
    <lineage>
        <taxon>Bacteria</taxon>
        <taxon>Bacillati</taxon>
        <taxon>Bacillota</taxon>
        <taxon>Bacilli</taxon>
        <taxon>Bacillales</taxon>
        <taxon>Paenibacillaceae</taxon>
        <taxon>Paenibacillus</taxon>
    </lineage>
</organism>
<comment type="caution">
    <text evidence="4">The sequence shown here is derived from an EMBL/GenBank/DDBJ whole genome shotgun (WGS) entry which is preliminary data.</text>
</comment>
<dbReference type="InterPro" id="IPR051465">
    <property type="entry name" value="Cell_Envelope_Struct_Comp"/>
</dbReference>
<dbReference type="SMART" id="SM00710">
    <property type="entry name" value="PbH1"/>
    <property type="match status" value="7"/>
</dbReference>
<feature type="chain" id="PRO_5038902054" description="SLH domain-containing protein" evidence="2">
    <location>
        <begin position="26"/>
        <end position="2291"/>
    </location>
</feature>
<dbReference type="InterPro" id="IPR035992">
    <property type="entry name" value="Ricin_B-like_lectins"/>
</dbReference>
<accession>A0A1R0Y526</accession>
<feature type="region of interest" description="Disordered" evidence="1">
    <location>
        <begin position="1858"/>
        <end position="1902"/>
    </location>
</feature>
<dbReference type="CDD" id="cd23432">
    <property type="entry name" value="beta-trefoil_Ricin_EndoBetaGal-like"/>
    <property type="match status" value="7"/>
</dbReference>
<feature type="signal peptide" evidence="2">
    <location>
        <begin position="1"/>
        <end position="25"/>
    </location>
</feature>
<evidence type="ECO:0000259" key="3">
    <source>
        <dbReference type="PROSITE" id="PS51272"/>
    </source>
</evidence>
<evidence type="ECO:0000256" key="2">
    <source>
        <dbReference type="SAM" id="SignalP"/>
    </source>
</evidence>
<dbReference type="Gene3D" id="2.80.10.50">
    <property type="match status" value="7"/>
</dbReference>
<feature type="domain" description="SLH" evidence="3">
    <location>
        <begin position="2162"/>
        <end position="2225"/>
    </location>
</feature>
<sequence>MKRFRSAMAGLLAMLLIFSSLPVMGIGSGSVGAEGVGGTGAGLIPSGTVLIKNKWKNNFLYETSDGIVRYGMTNPADTSSHWTVETVNGLSRIKNVKTGHYITMAGNNGKEDTLKAADLQGAGSVTDQWLIDVSNRNGYMIIRSASVPESKLVIHEENQLGYAQVSSDINITFESPQWAFIDPNAGTVPVRLESRMRPGQVMYEEKGNVLYGKQPLKNEAAQWLLEPGTDDGTLMIRNRETGHYIKQNEVTWAGVFSQEIDPDKVTLSEWVKEDAPGADGAGFITLSNKGLTDGVKPLWLNPQFEEDNNVRSNSWPGEAANPNAQWKIVPISELQPVRLATYTDAQVATDFLYESANGALKHGLIAPDTADSSDYLWYIEDYDGNKRIRNAATNHYLSYSDGTAKALQISGSQPSDQWNFKDSDDYDDYQTLENCGSKGIYLSTLGGDSAGASGDATSLSAQWQLLDPNTPTDGTIPYYRIQNGWKSFYWYESTDGLLKYGNMQKDGSDQWLVEKYNGRKLFKNKKTGHYINTVNMPDGHIQVTELPDRNNVQQAYIWTGKNIGNSTYVISSVLDKEPNTFPEKFISLQNLTKYAEYGVINPGWGSPQWRFVPVTEKKQDLFRFKLDAVNGEDQYLKDGPLLSSPDVLEKLLESKTVTEAVYDSQDTEVVVPQDKTESATADAKMTPLAAANEDVTVGQATYGSLDMNDDTFVWQLQEIAGSNGSVKIKNKGTGRYLSLEHIGGAVDEVEPNVAVQTLQTVYDVWGSIKWIVDMQPSGLTTFKSGWAGHYMYGASDEKGNPIIKISKAPDAADRNSAHFTAEAVEAIAPPIPAYPVRFKNANSGEYLYENEHGVVLYGQPSTENGFSHWNIAVQDGKQTIINRATGHFLTLNGDYSYLESSSAEPAIDGASAWEVSLASDYTHYTIRSLYGEYDDELINIANKTGYAERALLLESDGLAQWTLEAALQEFNTPSGELRNNNTTTPVQNDTNIITIVPKGLTGKVVAEQEGALVYAEPSDTAAHSQWIVQDVNGRKRIMNVQTKHYLSLNEADQAVLLASGETERSQWTLEEKLGYKLLLSADKTAYLTHDASAVQLGSAVGTDSTLWSFLPIPTDAIYAGGEAFQGDHVMRFAVNAQQAGEYDAVVRYKNTSSDVTDLLLEVNGLKESAKVSLAKSSSWTTEQVKLKLRAGINTVSLSNGNIDWGKVSIDSLTVKNSVNKVYRGATVPYISYEAEDAATNGTLIGPSRKYRTMASEASGRQAVALKNTGDYVEFKLAETANSIVLRYSIPDSSDGTGADETLTLYVDGVKKKLNLTSKYAWEYGSYPWSNDPRQGSGHRFFDEIHALIGNAPAGATIRLEKGTGDNATSYVIDLVDMEQVAPELTRPEGFISVTDFGAVANDEGDDTAAFKAALAEAEATGIGVWFPAGTFNVGEGLLDLDTAEIRGAGMWYTVLNGAKFYGHGGKVGVYDLLIDGGINVRDDEAFTNAFHGAFGQGSVIQNVWIEHTKAGLWLTQPIGEKARTNGLYMAGLRIRNLMADGINFAVGTGNSMMEQSDIRYPGDDGIAMWSFTDAKLNDVNGTERTLSYNNTARFNNVSLPWLADNIVVFGGKDNRIQDNVVKDTVTNGAGIAVSTRFSAEPFQGTTIVERNTLLRTGSYDSGYGVNLGALWLYAGESDLKGKVFIRNNTALDSTYSGLIAHGNLEGEALTTIDGIMLTNNVLDGAGTSGIEVTKNLKGNLLVDNLIIRGERMNLLTNASPELSIIEQNQGIATAVKPFSLKLEDGQSGPVVLEQGKSAILQVLDKEGVEITSQATLVLTNSNIATFTNGSLHGLKAGSTDFTVTVGDDKRVYTVEVVLPNGGTDPVDPTEPTSTPSPTSTPAPTSTPGPTITPDPAGSVNPVAPVATPMPTPAANHDAQLKAKATAGQAVIEISANGDGTARFSAEALRNAAVLSPNAVLVIASGDMSYRFPLGLVESVLKAAQMPAGTLEFQLNPLSGKGLEQLLAKAKQQGFTVQGTPASITLKVTDGKTIVPANGFGTTYVERTFMIKEALDAKTGVVLIYDEQTGSFRYVPEMFELVDGMTKVTVKSSSASGVFVAALHPVTFGDISSHWAKNEIEMLASRLILTGQSADTFAPQKSVSRAEFAAMLIRSLGLVAENTTKTFSDVSDLSWYAADARAAAALGLVQGYEDGTFRPNAPITREQMAVMAARALKLLNLGAEVSGANTATNVFTDASSISSWATEAVNVLTAKGIMKGQSAGSFAPGSDTSRAEAAVILVRLLRTAKLLN</sequence>
<feature type="compositionally biased region" description="Pro residues" evidence="1">
    <location>
        <begin position="1878"/>
        <end position="1892"/>
    </location>
</feature>
<proteinExistence type="predicted"/>
<feature type="compositionally biased region" description="Low complexity" evidence="1">
    <location>
        <begin position="1863"/>
        <end position="1877"/>
    </location>
</feature>
<dbReference type="InterPro" id="IPR012334">
    <property type="entry name" value="Pectin_lyas_fold"/>
</dbReference>
<evidence type="ECO:0000313" key="4">
    <source>
        <dbReference type="EMBL" id="OMD42443.1"/>
    </source>
</evidence>
<evidence type="ECO:0000313" key="5">
    <source>
        <dbReference type="Proteomes" id="UP000187439"/>
    </source>
</evidence>
<dbReference type="Proteomes" id="UP000187439">
    <property type="component" value="Unassembled WGS sequence"/>
</dbReference>
<dbReference type="Pfam" id="PF00395">
    <property type="entry name" value="SLH"/>
    <property type="match status" value="3"/>
</dbReference>
<dbReference type="InterPro" id="IPR055149">
    <property type="entry name" value="Agl_cat_D2"/>
</dbReference>
<dbReference type="InterPro" id="IPR033801">
    <property type="entry name" value="CBM6-CBM35-CBM36-like_1"/>
</dbReference>
<dbReference type="Gene3D" id="2.60.120.260">
    <property type="entry name" value="Galactose-binding domain-like"/>
    <property type="match status" value="2"/>
</dbReference>
<keyword evidence="2" id="KW-0732">Signal</keyword>
<dbReference type="PANTHER" id="PTHR43308:SF5">
    <property type="entry name" value="S-LAYER PROTEIN _ PEPTIDOGLYCAN ENDO-BETA-N-ACETYLGLUCOSAMINIDASE"/>
    <property type="match status" value="1"/>
</dbReference>
<dbReference type="SUPFAM" id="SSF50370">
    <property type="entry name" value="Ricin B-like lectins"/>
    <property type="match status" value="2"/>
</dbReference>
<dbReference type="Gene3D" id="2.160.20.10">
    <property type="entry name" value="Single-stranded right-handed beta-helix, Pectin lyase-like"/>
    <property type="match status" value="1"/>
</dbReference>
<protein>
    <recommendedName>
        <fullName evidence="3">SLH domain-containing protein</fullName>
    </recommendedName>
</protein>
<feature type="domain" description="SLH" evidence="3">
    <location>
        <begin position="2102"/>
        <end position="2161"/>
    </location>
</feature>
<feature type="domain" description="SLH" evidence="3">
    <location>
        <begin position="2231"/>
        <end position="2291"/>
    </location>
</feature>
<reference evidence="4 5" key="1">
    <citation type="submission" date="2016-10" db="EMBL/GenBank/DDBJ databases">
        <title>Paenibacillus species isolates.</title>
        <authorList>
            <person name="Beno S.M."/>
        </authorList>
    </citation>
    <scope>NUCLEOTIDE SEQUENCE [LARGE SCALE GENOMIC DNA]</scope>
    <source>
        <strain evidence="4 5">FSL H7-0710</strain>
    </source>
</reference>
<name>A0A1R0Y526_9BACL</name>
<dbReference type="CDD" id="cd14490">
    <property type="entry name" value="CBM6-CBM35-CBM36_like_1"/>
    <property type="match status" value="1"/>
</dbReference>
<dbReference type="InterPro" id="IPR001119">
    <property type="entry name" value="SLH_dom"/>
</dbReference>